<evidence type="ECO:0000313" key="4">
    <source>
        <dbReference type="Proteomes" id="UP000006038"/>
    </source>
</evidence>
<dbReference type="eggNOG" id="ENOG502RY48">
    <property type="taxonomic scope" value="Eukaryota"/>
</dbReference>
<protein>
    <submittedName>
        <fullName evidence="3">Uncharacterized protein</fullName>
    </submittedName>
</protein>
<dbReference type="Proteomes" id="UP000006038">
    <property type="component" value="Chromosome 4"/>
</dbReference>
<evidence type="ECO:0000256" key="2">
    <source>
        <dbReference type="SAM" id="Phobius"/>
    </source>
</evidence>
<keyword evidence="4" id="KW-1185">Reference proteome</keyword>
<dbReference type="HOGENOM" id="CLU_020188_5_2_1"/>
<dbReference type="Gramene" id="OB04G34290.1">
    <property type="protein sequence ID" value="OB04G34290.1"/>
    <property type="gene ID" value="OB04G34290"/>
</dbReference>
<accession>J3M204</accession>
<reference evidence="3" key="1">
    <citation type="journal article" date="2013" name="Nat. Commun.">
        <title>Whole-genome sequencing of Oryza brachyantha reveals mechanisms underlying Oryza genome evolution.</title>
        <authorList>
            <person name="Chen J."/>
            <person name="Huang Q."/>
            <person name="Gao D."/>
            <person name="Wang J."/>
            <person name="Lang Y."/>
            <person name="Liu T."/>
            <person name="Li B."/>
            <person name="Bai Z."/>
            <person name="Luis Goicoechea J."/>
            <person name="Liang C."/>
            <person name="Chen C."/>
            <person name="Zhang W."/>
            <person name="Sun S."/>
            <person name="Liao Y."/>
            <person name="Zhang X."/>
            <person name="Yang L."/>
            <person name="Song C."/>
            <person name="Wang M."/>
            <person name="Shi J."/>
            <person name="Liu G."/>
            <person name="Liu J."/>
            <person name="Zhou H."/>
            <person name="Zhou W."/>
            <person name="Yu Q."/>
            <person name="An N."/>
            <person name="Chen Y."/>
            <person name="Cai Q."/>
            <person name="Wang B."/>
            <person name="Liu B."/>
            <person name="Min J."/>
            <person name="Huang Y."/>
            <person name="Wu H."/>
            <person name="Li Z."/>
            <person name="Zhang Y."/>
            <person name="Yin Y."/>
            <person name="Song W."/>
            <person name="Jiang J."/>
            <person name="Jackson S.A."/>
            <person name="Wing R.A."/>
            <person name="Wang J."/>
            <person name="Chen M."/>
        </authorList>
    </citation>
    <scope>NUCLEOTIDE SEQUENCE [LARGE SCALE GENOMIC DNA]</scope>
    <source>
        <strain evidence="3">cv. IRGC 101232</strain>
    </source>
</reference>
<feature type="region of interest" description="Disordered" evidence="1">
    <location>
        <begin position="170"/>
        <end position="194"/>
    </location>
</feature>
<dbReference type="AlphaFoldDB" id="J3M204"/>
<dbReference type="InterPro" id="IPR004158">
    <property type="entry name" value="DUF247_pln"/>
</dbReference>
<feature type="compositionally biased region" description="Polar residues" evidence="1">
    <location>
        <begin position="184"/>
        <end position="194"/>
    </location>
</feature>
<sequence>MMNSGVKRRTDHIDIHNMVSSMRKEIDNYWSNYDSIYSVSNFYSIHKVPQHILGVDRTAYEPTILSIGPYHYGKDPLQAMEKEKWNCLNFILRSNCSGNLQDYLAAIAKCERRARSCYSEEIKMDKKKFLKMLLLDGCFVLVFLNGTEGNAEENPGTYEGCSSRQEIISETASRNSREPKERTVTQTDQESNGSDGMGGWYSCCLAHDLLLFENQIPFYIVEGIYELFTGTEMRTRFLADKIAGCMESILRHYPIAIQEFDRPKQFHHLLHLCHMYFRPSQKFEEHQGVTRPSYFYRLLHFGKRYISLGRKPEKNQQIFLQSQQLNCSESEHLSSRWRRWRRAVQYHEAGVTLKKREYDQENKHSLLDIRFRNGVIEIPCLPIDENSEALFKNFIALEQTDPRYGNDLTAYVWFMSQLVTTPDDAALLVAKGIIVHMMDSDEELSSLFTRLIKKVVIKAETSCYLNSLCTLENHYQSRINRWMAWLSLNHFSNPWLALAVLATVVMLVCTVVQTIFTVLAYVKPPQQL</sequence>
<organism evidence="3">
    <name type="scientific">Oryza brachyantha</name>
    <name type="common">malo sina</name>
    <dbReference type="NCBI Taxonomy" id="4533"/>
    <lineage>
        <taxon>Eukaryota</taxon>
        <taxon>Viridiplantae</taxon>
        <taxon>Streptophyta</taxon>
        <taxon>Embryophyta</taxon>
        <taxon>Tracheophyta</taxon>
        <taxon>Spermatophyta</taxon>
        <taxon>Magnoliopsida</taxon>
        <taxon>Liliopsida</taxon>
        <taxon>Poales</taxon>
        <taxon>Poaceae</taxon>
        <taxon>BOP clade</taxon>
        <taxon>Oryzoideae</taxon>
        <taxon>Oryzeae</taxon>
        <taxon>Oryzinae</taxon>
        <taxon>Oryza</taxon>
    </lineage>
</organism>
<evidence type="ECO:0000313" key="3">
    <source>
        <dbReference type="EnsemblPlants" id="OB04G34290.1"/>
    </source>
</evidence>
<proteinExistence type="predicted"/>
<dbReference type="PANTHER" id="PTHR31170:SF18">
    <property type="entry name" value="(WILD MALAYSIAN BANANA) HYPOTHETICAL PROTEIN"/>
    <property type="match status" value="1"/>
</dbReference>
<keyword evidence="2" id="KW-1133">Transmembrane helix</keyword>
<dbReference type="OMA" id="EVPCLTI"/>
<keyword evidence="2" id="KW-0812">Transmembrane</keyword>
<dbReference type="EnsemblPlants" id="OB04G34290.1">
    <property type="protein sequence ID" value="OB04G34290.1"/>
    <property type="gene ID" value="OB04G34290"/>
</dbReference>
<reference evidence="3" key="2">
    <citation type="submission" date="2013-04" db="UniProtKB">
        <authorList>
            <consortium name="EnsemblPlants"/>
        </authorList>
    </citation>
    <scope>IDENTIFICATION</scope>
</reference>
<feature type="transmembrane region" description="Helical" evidence="2">
    <location>
        <begin position="495"/>
        <end position="522"/>
    </location>
</feature>
<evidence type="ECO:0000256" key="1">
    <source>
        <dbReference type="SAM" id="MobiDB-lite"/>
    </source>
</evidence>
<dbReference type="Pfam" id="PF03140">
    <property type="entry name" value="DUF247"/>
    <property type="match status" value="1"/>
</dbReference>
<name>J3M204_ORYBR</name>
<dbReference type="PANTHER" id="PTHR31170">
    <property type="entry name" value="BNAC04G53230D PROTEIN"/>
    <property type="match status" value="1"/>
</dbReference>
<dbReference type="STRING" id="4533.J3M204"/>
<keyword evidence="2" id="KW-0472">Membrane</keyword>